<feature type="region of interest" description="Disordered" evidence="1">
    <location>
        <begin position="1"/>
        <end position="115"/>
    </location>
</feature>
<keyword evidence="5" id="KW-1185">Reference proteome</keyword>
<evidence type="ECO:0000313" key="5">
    <source>
        <dbReference type="Proteomes" id="UP000011666"/>
    </source>
</evidence>
<dbReference type="AlphaFoldDB" id="M0QRV4"/>
<evidence type="ECO:0000259" key="3">
    <source>
        <dbReference type="Pfam" id="PF13828"/>
    </source>
</evidence>
<gene>
    <name evidence="4" type="ORF">GS4_34_00980</name>
</gene>
<keyword evidence="2" id="KW-0472">Membrane</keyword>
<dbReference type="Proteomes" id="UP000011666">
    <property type="component" value="Unassembled WGS sequence"/>
</dbReference>
<name>M0QRV4_9ACTN</name>
<reference evidence="4 5" key="1">
    <citation type="submission" date="2013-01" db="EMBL/GenBank/DDBJ databases">
        <title>Whole genome shotgun sequence of Gordonia soli NBRC 108243.</title>
        <authorList>
            <person name="Isaki-Nakamura S."/>
            <person name="Hosoyama A."/>
            <person name="Tsuchikane K."/>
            <person name="Ando Y."/>
            <person name="Baba S."/>
            <person name="Ohji S."/>
            <person name="Hamada M."/>
            <person name="Tamura T."/>
            <person name="Yamazoe A."/>
            <person name="Yamazaki S."/>
            <person name="Fujita N."/>
        </authorList>
    </citation>
    <scope>NUCLEOTIDE SEQUENCE [LARGE SCALE GENOMIC DNA]</scope>
    <source>
        <strain evidence="4 5">NBRC 108243</strain>
    </source>
</reference>
<dbReference type="eggNOG" id="ENOG5033A46">
    <property type="taxonomic scope" value="Bacteria"/>
</dbReference>
<dbReference type="Pfam" id="PF13828">
    <property type="entry name" value="DUF4190"/>
    <property type="match status" value="1"/>
</dbReference>
<dbReference type="RefSeq" id="WP_007624412.1">
    <property type="nucleotide sequence ID" value="NZ_BANX01000034.1"/>
</dbReference>
<feature type="transmembrane region" description="Helical" evidence="2">
    <location>
        <begin position="160"/>
        <end position="191"/>
    </location>
</feature>
<evidence type="ECO:0000256" key="2">
    <source>
        <dbReference type="SAM" id="Phobius"/>
    </source>
</evidence>
<feature type="domain" description="DUF4190" evidence="3">
    <location>
        <begin position="159"/>
        <end position="229"/>
    </location>
</feature>
<evidence type="ECO:0000313" key="4">
    <source>
        <dbReference type="EMBL" id="GAC70412.1"/>
    </source>
</evidence>
<feature type="compositionally biased region" description="Pro residues" evidence="1">
    <location>
        <begin position="1"/>
        <end position="10"/>
    </location>
</feature>
<dbReference type="STRING" id="1223545.GS4_34_00980"/>
<keyword evidence="2" id="KW-1133">Transmembrane helix</keyword>
<dbReference type="EMBL" id="BANX01000034">
    <property type="protein sequence ID" value="GAC70412.1"/>
    <property type="molecule type" value="Genomic_DNA"/>
</dbReference>
<protein>
    <recommendedName>
        <fullName evidence="3">DUF4190 domain-containing protein</fullName>
    </recommendedName>
</protein>
<feature type="transmembrane region" description="Helical" evidence="2">
    <location>
        <begin position="211"/>
        <end position="236"/>
    </location>
</feature>
<sequence length="240" mass="23813">MTRPPNPGSPGPDDEWTAIPPQAGTADPGVPTFGQPGYDPVYGPTAHHQVPPVESAHGPDAVPDQTAPPYYGSASSGPPAYPHASAPRASTPYVAPGSSAQPQQGYGALPPYGQPSYGQPGYGQAGYGQAGYGQQGYGQPGYGAPAYGVPTQPQTSGKAIAALVCGIGSLPLILLTCGILAIPAGIVAIVLGVGARREVADSAGQRSGDGLALAGIITGALGIVLGALLLTFYGFAWVGA</sequence>
<comment type="caution">
    <text evidence="4">The sequence shown here is derived from an EMBL/GenBank/DDBJ whole genome shotgun (WGS) entry which is preliminary data.</text>
</comment>
<feature type="compositionally biased region" description="Low complexity" evidence="1">
    <location>
        <begin position="67"/>
        <end position="87"/>
    </location>
</feature>
<keyword evidence="2" id="KW-0812">Transmembrane</keyword>
<dbReference type="InterPro" id="IPR025241">
    <property type="entry name" value="DUF4190"/>
</dbReference>
<accession>M0QRV4</accession>
<evidence type="ECO:0000256" key="1">
    <source>
        <dbReference type="SAM" id="MobiDB-lite"/>
    </source>
</evidence>
<proteinExistence type="predicted"/>
<organism evidence="4 5">
    <name type="scientific">Gordonia soli NBRC 108243</name>
    <dbReference type="NCBI Taxonomy" id="1223545"/>
    <lineage>
        <taxon>Bacteria</taxon>
        <taxon>Bacillati</taxon>
        <taxon>Actinomycetota</taxon>
        <taxon>Actinomycetes</taxon>
        <taxon>Mycobacteriales</taxon>
        <taxon>Gordoniaceae</taxon>
        <taxon>Gordonia</taxon>
    </lineage>
</organism>